<protein>
    <submittedName>
        <fullName evidence="2">Uncharacterized protein</fullName>
    </submittedName>
</protein>
<feature type="chain" id="PRO_5044826262" evidence="1">
    <location>
        <begin position="28"/>
        <end position="300"/>
    </location>
</feature>
<dbReference type="Proteomes" id="UP001591681">
    <property type="component" value="Unassembled WGS sequence"/>
</dbReference>
<keyword evidence="1" id="KW-0732">Signal</keyword>
<keyword evidence="3" id="KW-1185">Reference proteome</keyword>
<sequence>MATGLPARIVLLHLYVLVLLTTVQSRALRGVQTKSVSENGDLRITAHRRSRRGSADFDLEQCAALSIPWNEATGPVNTQEQFYRIRVHPMSEESAPRTIFPEQPLFRFIKRIYQCCQMGYHCGSVKGIQGRLKHGTGLEFILSQDVLSVSVIRAEMHLHLSNPQHLQVEPLILYLDKRSLPTRYNSWSSDGSVEMKLDLLFFFQALQQAVGGPQGGPRLINMRQVGGLTRPGATSEPWARAQALQEAEGTEWGGGENGSPLHEVIELGFTLRCRRGEEAVPCRASGVRLQHTPFITLSYR</sequence>
<dbReference type="EMBL" id="JBHFQA010000010">
    <property type="protein sequence ID" value="KAL2092288.1"/>
    <property type="molecule type" value="Genomic_DNA"/>
</dbReference>
<reference evidence="2 3" key="1">
    <citation type="submission" date="2024-09" db="EMBL/GenBank/DDBJ databases">
        <title>A chromosome-level genome assembly of Gray's grenadier anchovy, Coilia grayii.</title>
        <authorList>
            <person name="Fu Z."/>
        </authorList>
    </citation>
    <scope>NUCLEOTIDE SEQUENCE [LARGE SCALE GENOMIC DNA]</scope>
    <source>
        <strain evidence="2">G4</strain>
        <tissue evidence="2">Muscle</tissue>
    </source>
</reference>
<proteinExistence type="predicted"/>
<dbReference type="AlphaFoldDB" id="A0ABD1JZL2"/>
<gene>
    <name evidence="2" type="ORF">ACEWY4_012086</name>
</gene>
<evidence type="ECO:0000313" key="2">
    <source>
        <dbReference type="EMBL" id="KAL2092288.1"/>
    </source>
</evidence>
<feature type="signal peptide" evidence="1">
    <location>
        <begin position="1"/>
        <end position="27"/>
    </location>
</feature>
<comment type="caution">
    <text evidence="2">The sequence shown here is derived from an EMBL/GenBank/DDBJ whole genome shotgun (WGS) entry which is preliminary data.</text>
</comment>
<accession>A0ABD1JZL2</accession>
<evidence type="ECO:0000313" key="3">
    <source>
        <dbReference type="Proteomes" id="UP001591681"/>
    </source>
</evidence>
<name>A0ABD1JZL2_9TELE</name>
<organism evidence="2 3">
    <name type="scientific">Coilia grayii</name>
    <name type="common">Gray's grenadier anchovy</name>
    <dbReference type="NCBI Taxonomy" id="363190"/>
    <lineage>
        <taxon>Eukaryota</taxon>
        <taxon>Metazoa</taxon>
        <taxon>Chordata</taxon>
        <taxon>Craniata</taxon>
        <taxon>Vertebrata</taxon>
        <taxon>Euteleostomi</taxon>
        <taxon>Actinopterygii</taxon>
        <taxon>Neopterygii</taxon>
        <taxon>Teleostei</taxon>
        <taxon>Clupei</taxon>
        <taxon>Clupeiformes</taxon>
        <taxon>Clupeoidei</taxon>
        <taxon>Engraulidae</taxon>
        <taxon>Coilinae</taxon>
        <taxon>Coilia</taxon>
    </lineage>
</organism>
<evidence type="ECO:0000256" key="1">
    <source>
        <dbReference type="SAM" id="SignalP"/>
    </source>
</evidence>